<feature type="transmembrane region" description="Helical" evidence="1">
    <location>
        <begin position="198"/>
        <end position="215"/>
    </location>
</feature>
<feature type="transmembrane region" description="Helical" evidence="1">
    <location>
        <begin position="39"/>
        <end position="58"/>
    </location>
</feature>
<evidence type="ECO:0000256" key="1">
    <source>
        <dbReference type="SAM" id="Phobius"/>
    </source>
</evidence>
<protein>
    <submittedName>
        <fullName evidence="3">GHKL domain-containing protein</fullName>
    </submittedName>
</protein>
<organism evidence="3 4">
    <name type="scientific">Schwartzia succinivorans DSM 10502</name>
    <dbReference type="NCBI Taxonomy" id="1123243"/>
    <lineage>
        <taxon>Bacteria</taxon>
        <taxon>Bacillati</taxon>
        <taxon>Bacillota</taxon>
        <taxon>Negativicutes</taxon>
        <taxon>Selenomonadales</taxon>
        <taxon>Selenomonadaceae</taxon>
        <taxon>Schwartzia</taxon>
    </lineage>
</organism>
<feature type="domain" description="Sensor histidine kinase NatK-like C-terminal" evidence="2">
    <location>
        <begin position="340"/>
        <end position="434"/>
    </location>
</feature>
<sequence length="442" mass="50637">MDWTILLFAVQITLARIADIYLRYYAFREMMTPEAKRTLLKRLSVFSIFFTAFSAALFTCTEMTVSSYKAVLLFGWIPYQYFLVQAVPDQKLPHVFLVSMSFLWNFIIHSISCIILALYFRDASTPVVLQTESFIYLSLFLLFLPISRHFFNSLLPAFAHFTSRNVRIYIAVLPFLMTVGYIVLISDNVLWHSWEERIARLLLPAAFVFTYHYIMSTAKQVYERKRLTHEKMLLKQELLYLEEGRLLAADNREQLQKHLDGLLDTYSQLRQLLHTGDIKEAQAYIAQQEEKLSAAAILPYTDYAIVNAAISIYLHRAKAKGINIIQKINLPNGMNTDENDLSVLVANLLENALLASANGQEPRQITLILQHNGSQCVLELANTFHGELQLGEDGLPKSGHSGHGIGMLSLKNFLTKYNGYADFSCENGWVRITIYWEDKAQC</sequence>
<dbReference type="InterPro" id="IPR032834">
    <property type="entry name" value="NatK-like_C"/>
</dbReference>
<dbReference type="EMBL" id="FQUG01000002">
    <property type="protein sequence ID" value="SHE29453.1"/>
    <property type="molecule type" value="Genomic_DNA"/>
</dbReference>
<feature type="transmembrane region" description="Helical" evidence="1">
    <location>
        <begin position="166"/>
        <end position="186"/>
    </location>
</feature>
<reference evidence="3 4" key="1">
    <citation type="submission" date="2016-11" db="EMBL/GenBank/DDBJ databases">
        <authorList>
            <person name="Jaros S."/>
            <person name="Januszkiewicz K."/>
            <person name="Wedrychowicz H."/>
        </authorList>
    </citation>
    <scope>NUCLEOTIDE SEQUENCE [LARGE SCALE GENOMIC DNA]</scope>
    <source>
        <strain evidence="3 4">DSM 10502</strain>
    </source>
</reference>
<dbReference type="STRING" id="1123243.SAMN02745190_00068"/>
<dbReference type="RefSeq" id="WP_072934206.1">
    <property type="nucleotide sequence ID" value="NZ_FQUG01000002.1"/>
</dbReference>
<keyword evidence="1" id="KW-0472">Membrane</keyword>
<evidence type="ECO:0000259" key="2">
    <source>
        <dbReference type="Pfam" id="PF14501"/>
    </source>
</evidence>
<keyword evidence="4" id="KW-1185">Reference proteome</keyword>
<name>A0A1M4SB44_9FIRM</name>
<dbReference type="AlphaFoldDB" id="A0A1M4SB44"/>
<dbReference type="InterPro" id="IPR036890">
    <property type="entry name" value="HATPase_C_sf"/>
</dbReference>
<keyword evidence="1" id="KW-1133">Transmembrane helix</keyword>
<dbReference type="Gene3D" id="3.30.565.10">
    <property type="entry name" value="Histidine kinase-like ATPase, C-terminal domain"/>
    <property type="match status" value="1"/>
</dbReference>
<feature type="transmembrane region" description="Helical" evidence="1">
    <location>
        <begin position="94"/>
        <end position="120"/>
    </location>
</feature>
<gene>
    <name evidence="3" type="ORF">SAMN02745190_00068</name>
</gene>
<keyword evidence="1" id="KW-0812">Transmembrane</keyword>
<accession>A0A1M4SB44</accession>
<dbReference type="Proteomes" id="UP000184404">
    <property type="component" value="Unassembled WGS sequence"/>
</dbReference>
<evidence type="ECO:0000313" key="4">
    <source>
        <dbReference type="Proteomes" id="UP000184404"/>
    </source>
</evidence>
<dbReference type="SUPFAM" id="SSF55874">
    <property type="entry name" value="ATPase domain of HSP90 chaperone/DNA topoisomerase II/histidine kinase"/>
    <property type="match status" value="1"/>
</dbReference>
<feature type="transmembrane region" description="Helical" evidence="1">
    <location>
        <begin position="127"/>
        <end position="146"/>
    </location>
</feature>
<proteinExistence type="predicted"/>
<dbReference type="OrthoDB" id="9773869at2"/>
<dbReference type="Pfam" id="PF14501">
    <property type="entry name" value="HATPase_c_5"/>
    <property type="match status" value="1"/>
</dbReference>
<evidence type="ECO:0000313" key="3">
    <source>
        <dbReference type="EMBL" id="SHE29453.1"/>
    </source>
</evidence>